<sequence length="235" mass="26462">MFKIPVLIVEDIKEMSSLLSEHISTLYPYQVVGIAPTIADARMMINHLKPSLIILDNYLPDGTGLSLIKSLRAKDNPIDVIFVTAANDSETAVSAIRFGAFDYLLKPFSLSQISDSLERYFEFNRSIFIEKDENINQSFVKRIYNTHLISDNVTNYPKGIDSITLQKVLSAFGESDVFTADMISENTAISRTTARRYLEYATNTGQLFADIEHGKVGRPQRTFRLSSNKHTHSAE</sequence>
<evidence type="ECO:0000256" key="3">
    <source>
        <dbReference type="ARBA" id="ARBA00022553"/>
    </source>
</evidence>
<feature type="domain" description="Response regulatory" evidence="11">
    <location>
        <begin position="5"/>
        <end position="121"/>
    </location>
</feature>
<feature type="modified residue" description="4-aspartylphosphate" evidence="10">
    <location>
        <position position="56"/>
    </location>
</feature>
<dbReference type="PANTHER" id="PTHR45526">
    <property type="entry name" value="TRANSCRIPTIONAL REGULATORY PROTEIN DPIA"/>
    <property type="match status" value="1"/>
</dbReference>
<dbReference type="EMBL" id="JAQLOI010000003">
    <property type="protein sequence ID" value="MDB1124976.1"/>
    <property type="molecule type" value="Genomic_DNA"/>
</dbReference>
<dbReference type="RefSeq" id="WP_272138257.1">
    <property type="nucleotide sequence ID" value="NZ_JAQLOI010000003.1"/>
</dbReference>
<dbReference type="Pfam" id="PF00072">
    <property type="entry name" value="Response_reg"/>
    <property type="match status" value="1"/>
</dbReference>
<evidence type="ECO:0000256" key="8">
    <source>
        <dbReference type="ARBA" id="ARBA00023163"/>
    </source>
</evidence>
<protein>
    <recommendedName>
        <fullName evidence="9">Transcriptional regulatory protein</fullName>
    </recommendedName>
</protein>
<evidence type="ECO:0000313" key="13">
    <source>
        <dbReference type="Proteomes" id="UP001210678"/>
    </source>
</evidence>
<evidence type="ECO:0000256" key="4">
    <source>
        <dbReference type="ARBA" id="ARBA00023012"/>
    </source>
</evidence>
<evidence type="ECO:0000256" key="1">
    <source>
        <dbReference type="ARBA" id="ARBA00004496"/>
    </source>
</evidence>
<keyword evidence="6 9" id="KW-0238">DNA-binding</keyword>
<dbReference type="PANTHER" id="PTHR45526:SF1">
    <property type="entry name" value="TRANSCRIPTIONAL REGULATORY PROTEIN DCUR-RELATED"/>
    <property type="match status" value="1"/>
</dbReference>
<reference evidence="12 13" key="1">
    <citation type="submission" date="2023-01" db="EMBL/GenBank/DDBJ databases">
        <title>Vibrio sp. KJ40-1 sp.nov, isolated from marine algae.</title>
        <authorList>
            <person name="Butt M."/>
            <person name="Kim J.M.J."/>
            <person name="Jeon C.O.C."/>
        </authorList>
    </citation>
    <scope>NUCLEOTIDE SEQUENCE [LARGE SCALE GENOMIC DNA]</scope>
    <source>
        <strain evidence="12 13">KJ40-1</strain>
    </source>
</reference>
<evidence type="ECO:0000256" key="7">
    <source>
        <dbReference type="ARBA" id="ARBA00023159"/>
    </source>
</evidence>
<evidence type="ECO:0000313" key="12">
    <source>
        <dbReference type="EMBL" id="MDB1124976.1"/>
    </source>
</evidence>
<keyword evidence="3 10" id="KW-0597">Phosphoprotein</keyword>
<dbReference type="SMART" id="SM00448">
    <property type="entry name" value="REC"/>
    <property type="match status" value="1"/>
</dbReference>
<accession>A0ABT4YTU7</accession>
<evidence type="ECO:0000256" key="5">
    <source>
        <dbReference type="ARBA" id="ARBA00023015"/>
    </source>
</evidence>
<gene>
    <name evidence="12" type="ORF">PGX00_15570</name>
</gene>
<proteinExistence type="predicted"/>
<evidence type="ECO:0000256" key="6">
    <source>
        <dbReference type="ARBA" id="ARBA00023125"/>
    </source>
</evidence>
<comment type="subcellular location">
    <subcellularLocation>
        <location evidence="1 9">Cytoplasm</location>
    </subcellularLocation>
</comment>
<organism evidence="12 13">
    <name type="scientific">Vibrio algarum</name>
    <dbReference type="NCBI Taxonomy" id="3020714"/>
    <lineage>
        <taxon>Bacteria</taxon>
        <taxon>Pseudomonadati</taxon>
        <taxon>Pseudomonadota</taxon>
        <taxon>Gammaproteobacteria</taxon>
        <taxon>Vibrionales</taxon>
        <taxon>Vibrionaceae</taxon>
        <taxon>Vibrio</taxon>
    </lineage>
</organism>
<dbReference type="InterPro" id="IPR001789">
    <property type="entry name" value="Sig_transdc_resp-reg_receiver"/>
</dbReference>
<keyword evidence="2 9" id="KW-0963">Cytoplasm</keyword>
<evidence type="ECO:0000256" key="9">
    <source>
        <dbReference type="PIRNR" id="PIRNR006171"/>
    </source>
</evidence>
<keyword evidence="13" id="KW-1185">Reference proteome</keyword>
<dbReference type="Gene3D" id="3.40.50.2300">
    <property type="match status" value="1"/>
</dbReference>
<keyword evidence="7 9" id="KW-0010">Activator</keyword>
<dbReference type="PROSITE" id="PS50110">
    <property type="entry name" value="RESPONSE_REGULATORY"/>
    <property type="match status" value="1"/>
</dbReference>
<keyword evidence="8 9" id="KW-0804">Transcription</keyword>
<dbReference type="Proteomes" id="UP001210678">
    <property type="component" value="Unassembled WGS sequence"/>
</dbReference>
<evidence type="ECO:0000256" key="2">
    <source>
        <dbReference type="ARBA" id="ARBA00022490"/>
    </source>
</evidence>
<dbReference type="Pfam" id="PF20714">
    <property type="entry name" value="HTH_64"/>
    <property type="match status" value="1"/>
</dbReference>
<dbReference type="SUPFAM" id="SSF52172">
    <property type="entry name" value="CheY-like"/>
    <property type="match status" value="1"/>
</dbReference>
<keyword evidence="4 9" id="KW-0902">Two-component regulatory system</keyword>
<name>A0ABT4YTU7_9VIBR</name>
<dbReference type="InterPro" id="IPR051271">
    <property type="entry name" value="2C-system_Tx_regulators"/>
</dbReference>
<evidence type="ECO:0000259" key="11">
    <source>
        <dbReference type="PROSITE" id="PS50110"/>
    </source>
</evidence>
<dbReference type="InterPro" id="IPR024187">
    <property type="entry name" value="Sig_transdc_resp-reg_cit/mal"/>
</dbReference>
<dbReference type="InterPro" id="IPR048714">
    <property type="entry name" value="DpiA-like_HTH"/>
</dbReference>
<keyword evidence="5 9" id="KW-0805">Transcription regulation</keyword>
<dbReference type="InterPro" id="IPR011006">
    <property type="entry name" value="CheY-like_superfamily"/>
</dbReference>
<comment type="caution">
    <text evidence="12">The sequence shown here is derived from an EMBL/GenBank/DDBJ whole genome shotgun (WGS) entry which is preliminary data.</text>
</comment>
<dbReference type="PIRSF" id="PIRSF006171">
    <property type="entry name" value="RR_citrat_malat"/>
    <property type="match status" value="1"/>
</dbReference>
<evidence type="ECO:0000256" key="10">
    <source>
        <dbReference type="PROSITE-ProRule" id="PRU00169"/>
    </source>
</evidence>